<name>A0A9X2FMR0_9RHOB</name>
<dbReference type="AlphaFoldDB" id="A0A9X2FMR0"/>
<evidence type="ECO:0000313" key="2">
    <source>
        <dbReference type="Proteomes" id="UP001139477"/>
    </source>
</evidence>
<dbReference type="Proteomes" id="UP001139477">
    <property type="component" value="Unassembled WGS sequence"/>
</dbReference>
<dbReference type="EMBL" id="JAMYXC010000044">
    <property type="protein sequence ID" value="MCP1167629.1"/>
    <property type="molecule type" value="Genomic_DNA"/>
</dbReference>
<gene>
    <name evidence="1" type="ORF">NHG85_03635</name>
</gene>
<protein>
    <submittedName>
        <fullName evidence="1">DUF6165 family protein</fullName>
    </submittedName>
</protein>
<dbReference type="RefSeq" id="WP_253329901.1">
    <property type="nucleotide sequence ID" value="NZ_JAMYXC010000044.1"/>
</dbReference>
<proteinExistence type="predicted"/>
<sequence>MKPILVPISPGELIDKLTILEIKCARITDPDRRANVAHERELLEAALAEALSGAPPDARITALRAELVEINTALWEIEDEIRAHEARRDFAEGFVALARAVYRTNDRRAAVKRRINARLGSELVEEKSYVDPDVAHGGANEG</sequence>
<organism evidence="1 2">
    <name type="scientific">Limimaricola litoreus</name>
    <dbReference type="NCBI Taxonomy" id="2955316"/>
    <lineage>
        <taxon>Bacteria</taxon>
        <taxon>Pseudomonadati</taxon>
        <taxon>Pseudomonadota</taxon>
        <taxon>Alphaproteobacteria</taxon>
        <taxon>Rhodobacterales</taxon>
        <taxon>Paracoccaceae</taxon>
        <taxon>Limimaricola</taxon>
    </lineage>
</organism>
<comment type="caution">
    <text evidence="1">The sequence shown here is derived from an EMBL/GenBank/DDBJ whole genome shotgun (WGS) entry which is preliminary data.</text>
</comment>
<dbReference type="InterPro" id="IPR046163">
    <property type="entry name" value="DUF6165"/>
</dbReference>
<dbReference type="Pfam" id="PF19662">
    <property type="entry name" value="DUF6165"/>
    <property type="match status" value="1"/>
</dbReference>
<keyword evidence="2" id="KW-1185">Reference proteome</keyword>
<reference evidence="1" key="1">
    <citation type="submission" date="2022-06" db="EMBL/GenBank/DDBJ databases">
        <title>Limimaricola sediminis sp. nov., isolated from an intertidal sediment.</title>
        <authorList>
            <person name="Shao X."/>
        </authorList>
    </citation>
    <scope>NUCLEOTIDE SEQUENCE</scope>
    <source>
        <strain evidence="1">ASW11-118</strain>
    </source>
</reference>
<evidence type="ECO:0000313" key="1">
    <source>
        <dbReference type="EMBL" id="MCP1167629.1"/>
    </source>
</evidence>
<accession>A0A9X2FMR0</accession>